<dbReference type="Pfam" id="PF01156">
    <property type="entry name" value="IU_nuc_hydro"/>
    <property type="match status" value="1"/>
</dbReference>
<accession>A0ABS3HI72</accession>
<dbReference type="InterPro" id="IPR052775">
    <property type="entry name" value="IUN_hydrolase"/>
</dbReference>
<dbReference type="RefSeq" id="WP_207108930.1">
    <property type="nucleotide sequence ID" value="NZ_JAFLVR010000029.1"/>
</dbReference>
<dbReference type="PANTHER" id="PTHR46190:SF1">
    <property type="entry name" value="SI:CH211-201H21.5"/>
    <property type="match status" value="1"/>
</dbReference>
<dbReference type="InterPro" id="IPR036452">
    <property type="entry name" value="Ribo_hydro-like"/>
</dbReference>
<protein>
    <submittedName>
        <fullName evidence="4">Nucleoside hydrolase</fullName>
    </submittedName>
</protein>
<dbReference type="PANTHER" id="PTHR46190">
    <property type="entry name" value="SI:CH211-201H21.5-RELATED"/>
    <property type="match status" value="1"/>
</dbReference>
<dbReference type="GO" id="GO:0016787">
    <property type="term" value="F:hydrolase activity"/>
    <property type="evidence" value="ECO:0007669"/>
    <property type="project" value="UniProtKB-KW"/>
</dbReference>
<dbReference type="PROSITE" id="PS01247">
    <property type="entry name" value="IUNH"/>
    <property type="match status" value="1"/>
</dbReference>
<comment type="caution">
    <text evidence="4">The sequence shown here is derived from an EMBL/GenBank/DDBJ whole genome shotgun (WGS) entry which is preliminary data.</text>
</comment>
<name>A0ABS3HI72_9ENTE</name>
<evidence type="ECO:0000256" key="2">
    <source>
        <dbReference type="ARBA" id="ARBA00023295"/>
    </source>
</evidence>
<proteinExistence type="predicted"/>
<evidence type="ECO:0000256" key="1">
    <source>
        <dbReference type="ARBA" id="ARBA00022801"/>
    </source>
</evidence>
<dbReference type="InterPro" id="IPR015910">
    <property type="entry name" value="I/U_nuclsd_hydro_CS"/>
</dbReference>
<keyword evidence="1 4" id="KW-0378">Hydrolase</keyword>
<dbReference type="InterPro" id="IPR001910">
    <property type="entry name" value="Inosine/uridine_hydrolase_dom"/>
</dbReference>
<feature type="domain" description="Inosine/uridine-preferring nucleoside hydrolase" evidence="3">
    <location>
        <begin position="5"/>
        <end position="305"/>
    </location>
</feature>
<dbReference type="Gene3D" id="3.90.245.10">
    <property type="entry name" value="Ribonucleoside hydrolase-like"/>
    <property type="match status" value="1"/>
</dbReference>
<dbReference type="SUPFAM" id="SSF53590">
    <property type="entry name" value="Nucleoside hydrolase"/>
    <property type="match status" value="1"/>
</dbReference>
<evidence type="ECO:0000313" key="5">
    <source>
        <dbReference type="Proteomes" id="UP000664495"/>
    </source>
</evidence>
<evidence type="ECO:0000313" key="4">
    <source>
        <dbReference type="EMBL" id="MBO0453160.1"/>
    </source>
</evidence>
<dbReference type="EMBL" id="JAFLVR010000029">
    <property type="protein sequence ID" value="MBO0453160.1"/>
    <property type="molecule type" value="Genomic_DNA"/>
</dbReference>
<dbReference type="Proteomes" id="UP000664495">
    <property type="component" value="Unassembled WGS sequence"/>
</dbReference>
<evidence type="ECO:0000259" key="3">
    <source>
        <dbReference type="Pfam" id="PF01156"/>
    </source>
</evidence>
<reference evidence="4 5" key="1">
    <citation type="submission" date="2021-03" db="EMBL/GenBank/DDBJ databases">
        <title>Enterococcal diversity collection.</title>
        <authorList>
            <person name="Gilmore M.S."/>
            <person name="Schwartzman J."/>
            <person name="Van Tyne D."/>
            <person name="Martin M."/>
            <person name="Earl A.M."/>
            <person name="Manson A.L."/>
            <person name="Straub T."/>
            <person name="Salamzade R."/>
            <person name="Saavedra J."/>
            <person name="Lebreton F."/>
            <person name="Prichula J."/>
            <person name="Schaufler K."/>
            <person name="Gaca A."/>
            <person name="Sgardioli B."/>
            <person name="Wagenaar J."/>
            <person name="Strong T."/>
        </authorList>
    </citation>
    <scope>NUCLEOTIDE SEQUENCE [LARGE SCALE GENOMIC DNA]</scope>
    <source>
        <strain evidence="4 5">MJM16</strain>
    </source>
</reference>
<keyword evidence="5" id="KW-1185">Reference proteome</keyword>
<keyword evidence="2" id="KW-0326">Glycosidase</keyword>
<organism evidence="4 5">
    <name type="scientific">Candidatus Enterococcus murrayae</name>
    <dbReference type="NCBI Taxonomy" id="2815321"/>
    <lineage>
        <taxon>Bacteria</taxon>
        <taxon>Bacillati</taxon>
        <taxon>Bacillota</taxon>
        <taxon>Bacilli</taxon>
        <taxon>Lactobacillales</taxon>
        <taxon>Enterococcaceae</taxon>
        <taxon>Enterococcus</taxon>
    </lineage>
</organism>
<sequence length="313" mass="34590">MRKFIIDTDTGSDDAVALAMGLMDETIDLLGITTVSGNCELTQATKNALMVVQYSGKQVPVYKGCRLPLLRSERVDAVSVHGIDGMGDLDLIHPEQTHEKQHAVDFIIEMVAQYPDEVEIAIIGPATNIALAIMKEPDIMKRVKHFYIMGTSGFALGNASTMAEFNVYADAESYVPLLRSNVPKTIIGFDICLENAFKASDIKQLRKKSSLGKFLMDCNHTVLQYNLERSGEEVLDLPDAVALGVALWEEEIVLESKMVYAECCYKDDNTYGLVILNDPQDILAVNHKYPANNAEVITKINGDKLNKKIIALM</sequence>
<gene>
    <name evidence="4" type="ORF">JZO85_12820</name>
</gene>